<dbReference type="STRING" id="1207063.P24_02451"/>
<dbReference type="GO" id="GO:0006865">
    <property type="term" value="P:amino acid transport"/>
    <property type="evidence" value="ECO:0007669"/>
    <property type="project" value="UniProtKB-KW"/>
</dbReference>
<keyword evidence="3" id="KW-0029">Amino-acid transport</keyword>
<dbReference type="PATRIC" id="fig|1207063.3.peg.498"/>
<feature type="region of interest" description="Disordered" evidence="4">
    <location>
        <begin position="28"/>
        <end position="60"/>
    </location>
</feature>
<proteinExistence type="inferred from homology"/>
<feature type="chain" id="PRO_5003860023" evidence="5">
    <location>
        <begin position="24"/>
        <end position="456"/>
    </location>
</feature>
<protein>
    <submittedName>
        <fullName evidence="7">ABC-type branched-chain amino acid binding protein</fullName>
    </submittedName>
</protein>
<evidence type="ECO:0000313" key="8">
    <source>
        <dbReference type="Proteomes" id="UP000006746"/>
    </source>
</evidence>
<dbReference type="CDD" id="cd06339">
    <property type="entry name" value="PBP1_YraM_LppC_lipoprotein-like"/>
    <property type="match status" value="1"/>
</dbReference>
<comment type="caution">
    <text evidence="7">The sequence shown here is derived from an EMBL/GenBank/DDBJ whole genome shotgun (WGS) entry which is preliminary data.</text>
</comment>
<dbReference type="PANTHER" id="PTHR30483:SF6">
    <property type="entry name" value="PERIPLASMIC BINDING PROTEIN OF ABC TRANSPORTER FOR NATURAL AMINO ACIDS"/>
    <property type="match status" value="1"/>
</dbReference>
<evidence type="ECO:0000256" key="2">
    <source>
        <dbReference type="ARBA" id="ARBA00022729"/>
    </source>
</evidence>
<dbReference type="Pfam" id="PF13458">
    <property type="entry name" value="Peripla_BP_6"/>
    <property type="match status" value="1"/>
</dbReference>
<comment type="similarity">
    <text evidence="1">Belongs to the leucine-binding protein family.</text>
</comment>
<evidence type="ECO:0000256" key="4">
    <source>
        <dbReference type="SAM" id="MobiDB-lite"/>
    </source>
</evidence>
<evidence type="ECO:0000259" key="6">
    <source>
        <dbReference type="Pfam" id="PF13458"/>
    </source>
</evidence>
<sequence length="456" mass="48088">MPQKHVTSRAILLVCALALPLLAGCGGSRGGGGSTESGPVVATPAPSAPAVPQTATQGPLSTVPAAPSLIPPPVRAPGDKIKVAILLPLSGPEARIGQSLLNAAQLALFDVADADFQLRPYDTGGDPMEAGTVAQQALADGAEVILGPLFAAATTAVAPHAHQAGVPVLSFSNDEAVADRGIFVLGFLPRDQVARVVRYATAQGITRFAALAPDTPYGRTVTRALQDTTQGAGAAIVRATLYNPGTGDFTAIARQFADYDQRKRALAGEKARLAGRDDEASKRALARLERMETVEELPYQAVLLPDAGQRLRSLAPMLAYFDVDHRKVRMLGTTLWEDPSIAGEPTLAGGWYAAPASDVRTSFEERYQQAFGSRPPLVAGLAYDATALMALLSRDRDQPDFSLETLTSPEGFAGVNGIFRLKPDGLNERGLAIYEINNGQRRVIDPAPQSFQPLIN</sequence>
<dbReference type="InterPro" id="IPR051010">
    <property type="entry name" value="BCAA_transport"/>
</dbReference>
<evidence type="ECO:0000313" key="7">
    <source>
        <dbReference type="EMBL" id="EKE78385.1"/>
    </source>
</evidence>
<dbReference type="PANTHER" id="PTHR30483">
    <property type="entry name" value="LEUCINE-SPECIFIC-BINDING PROTEIN"/>
    <property type="match status" value="1"/>
</dbReference>
<dbReference type="InterPro" id="IPR028082">
    <property type="entry name" value="Peripla_BP_I"/>
</dbReference>
<dbReference type="EMBL" id="AMRL01000002">
    <property type="protein sequence ID" value="EKE78385.1"/>
    <property type="molecule type" value="Genomic_DNA"/>
</dbReference>
<evidence type="ECO:0000256" key="3">
    <source>
        <dbReference type="ARBA" id="ARBA00022970"/>
    </source>
</evidence>
<dbReference type="SUPFAM" id="SSF53822">
    <property type="entry name" value="Periplasmic binding protein-like I"/>
    <property type="match status" value="1"/>
</dbReference>
<dbReference type="InterPro" id="IPR028081">
    <property type="entry name" value="Leu-bd"/>
</dbReference>
<dbReference type="AlphaFoldDB" id="K2KLR1"/>
<dbReference type="Proteomes" id="UP000006746">
    <property type="component" value="Unassembled WGS sequence"/>
</dbReference>
<accession>K2KLR1</accession>
<name>K2KLR1_9PROT</name>
<keyword evidence="8" id="KW-1185">Reference proteome</keyword>
<feature type="domain" description="Leucine-binding protein" evidence="6">
    <location>
        <begin position="80"/>
        <end position="439"/>
    </location>
</feature>
<feature type="signal peptide" evidence="5">
    <location>
        <begin position="1"/>
        <end position="23"/>
    </location>
</feature>
<dbReference type="eggNOG" id="COG0683">
    <property type="taxonomic scope" value="Bacteria"/>
</dbReference>
<feature type="compositionally biased region" description="Low complexity" evidence="4">
    <location>
        <begin position="36"/>
        <end position="57"/>
    </location>
</feature>
<dbReference type="PROSITE" id="PS51257">
    <property type="entry name" value="PROKAR_LIPOPROTEIN"/>
    <property type="match status" value="1"/>
</dbReference>
<keyword evidence="2 5" id="KW-0732">Signal</keyword>
<evidence type="ECO:0000256" key="5">
    <source>
        <dbReference type="SAM" id="SignalP"/>
    </source>
</evidence>
<organism evidence="7 8">
    <name type="scientific">Oceanibaculum indicum P24</name>
    <dbReference type="NCBI Taxonomy" id="1207063"/>
    <lineage>
        <taxon>Bacteria</taxon>
        <taxon>Pseudomonadati</taxon>
        <taxon>Pseudomonadota</taxon>
        <taxon>Alphaproteobacteria</taxon>
        <taxon>Rhodospirillales</taxon>
        <taxon>Oceanibaculaceae</taxon>
        <taxon>Oceanibaculum</taxon>
    </lineage>
</organism>
<evidence type="ECO:0000256" key="1">
    <source>
        <dbReference type="ARBA" id="ARBA00010062"/>
    </source>
</evidence>
<reference evidence="7 8" key="1">
    <citation type="journal article" date="2012" name="J. Bacteriol.">
        <title>Genome Sequence of Oceanibaculum indicum Type Strain P24.</title>
        <authorList>
            <person name="Lai Q."/>
            <person name="Shao Z."/>
        </authorList>
    </citation>
    <scope>NUCLEOTIDE SEQUENCE [LARGE SCALE GENOMIC DNA]</scope>
    <source>
        <strain evidence="7 8">P24</strain>
    </source>
</reference>
<gene>
    <name evidence="7" type="ORF">P24_02451</name>
</gene>
<keyword evidence="3" id="KW-0813">Transport</keyword>
<dbReference type="Gene3D" id="3.40.50.2300">
    <property type="match status" value="4"/>
</dbReference>